<proteinExistence type="predicted"/>
<dbReference type="EMBL" id="CU459003">
    <property type="protein sequence ID" value="CAM76848.1"/>
    <property type="molecule type" value="Genomic_DNA"/>
</dbReference>
<organism evidence="2">
    <name type="scientific">Magnetospirillum gryphiswaldense</name>
    <dbReference type="NCBI Taxonomy" id="55518"/>
    <lineage>
        <taxon>Bacteria</taxon>
        <taxon>Pseudomonadati</taxon>
        <taxon>Pseudomonadota</taxon>
        <taxon>Alphaproteobacteria</taxon>
        <taxon>Rhodospirillales</taxon>
        <taxon>Rhodospirillaceae</taxon>
        <taxon>Magnetospirillum</taxon>
    </lineage>
</organism>
<protein>
    <submittedName>
        <fullName evidence="2">Membrane protein</fullName>
    </submittedName>
</protein>
<feature type="transmembrane region" description="Helical" evidence="1">
    <location>
        <begin position="43"/>
        <end position="69"/>
    </location>
</feature>
<reference evidence="2" key="1">
    <citation type="journal article" date="2007" name="J. Bacteriol.">
        <title>Comparative genome analysis of four magnetotactic bacteria reveals a complex set of group-specific genes implicated in magnetosome biomineralization and function.</title>
        <authorList>
            <person name="Richter M."/>
            <person name="Kube M."/>
            <person name="Bazylinski D.A."/>
            <person name="Lombardot T."/>
            <person name="Gloeckner F.O."/>
            <person name="Reinhardt R."/>
            <person name="Schueler D."/>
        </authorList>
    </citation>
    <scope>NUCLEOTIDE SEQUENCE</scope>
    <source>
        <strain evidence="2">MSR-1</strain>
    </source>
</reference>
<name>A4U1U1_9PROT</name>
<keyword evidence="1" id="KW-1133">Transmembrane helix</keyword>
<gene>
    <name evidence="2" type="ORF">MGR_1095</name>
</gene>
<evidence type="ECO:0000256" key="1">
    <source>
        <dbReference type="SAM" id="Phobius"/>
    </source>
</evidence>
<keyword evidence="1" id="KW-0472">Membrane</keyword>
<keyword evidence="1" id="KW-0812">Transmembrane</keyword>
<accession>A4U1U1</accession>
<evidence type="ECO:0000313" key="2">
    <source>
        <dbReference type="EMBL" id="CAM76848.1"/>
    </source>
</evidence>
<sequence length="73" mass="7605">MTAKKSRIPLVMRLAGIGLLLLSAIGVFKGLRTAITEPEMAGYALLTAVPSIAGLTLGVILLLLAHIVARPVE</sequence>
<dbReference type="AlphaFoldDB" id="A4U1U1"/>